<gene>
    <name evidence="2" type="ORF">PLEPLA_LOCUS35347</name>
</gene>
<accession>A0A9N7VDY8</accession>
<proteinExistence type="predicted"/>
<evidence type="ECO:0000256" key="1">
    <source>
        <dbReference type="SAM" id="MobiDB-lite"/>
    </source>
</evidence>
<name>A0A9N7VDY8_PLEPL</name>
<dbReference type="Proteomes" id="UP001153269">
    <property type="component" value="Unassembled WGS sequence"/>
</dbReference>
<dbReference type="EMBL" id="CADEAL010003955">
    <property type="protein sequence ID" value="CAB1447670.1"/>
    <property type="molecule type" value="Genomic_DNA"/>
</dbReference>
<organism evidence="2 3">
    <name type="scientific">Pleuronectes platessa</name>
    <name type="common">European plaice</name>
    <dbReference type="NCBI Taxonomy" id="8262"/>
    <lineage>
        <taxon>Eukaryota</taxon>
        <taxon>Metazoa</taxon>
        <taxon>Chordata</taxon>
        <taxon>Craniata</taxon>
        <taxon>Vertebrata</taxon>
        <taxon>Euteleostomi</taxon>
        <taxon>Actinopterygii</taxon>
        <taxon>Neopterygii</taxon>
        <taxon>Teleostei</taxon>
        <taxon>Neoteleostei</taxon>
        <taxon>Acanthomorphata</taxon>
        <taxon>Carangaria</taxon>
        <taxon>Pleuronectiformes</taxon>
        <taxon>Pleuronectoidei</taxon>
        <taxon>Pleuronectidae</taxon>
        <taxon>Pleuronectes</taxon>
    </lineage>
</organism>
<evidence type="ECO:0000313" key="3">
    <source>
        <dbReference type="Proteomes" id="UP001153269"/>
    </source>
</evidence>
<sequence length="319" mass="33855">MYGARGADVGGLEKLELHEKLSEEPRRGPERAFHVGEGGPICPCPSKRRSIHWPLRARENAEACFRLQTGAGGDPEAGGEGGDAGRAIAGPGRTRSFSSLPHRAEGAGERGSVDGEADHCSPCPVYRPWAGSQGAREASPTFPASGENLRTTTPIGSTSGEVRGGGLAPSPASVGIIIPGFRGDIMRQKAPWSLREKLPPSSSGTWESCAWQDKIKLPAKRNFPQAAQGGLVIYNKCTGGHQQSLPLVPSSHPPLCSTDLSLLSALLSISWSHTSRPGPPVPRNQCVHLFTILPGFQPVLMAEYTVLQRPWGSRTGPED</sequence>
<feature type="region of interest" description="Disordered" evidence="1">
    <location>
        <begin position="131"/>
        <end position="167"/>
    </location>
</feature>
<reference evidence="2" key="1">
    <citation type="submission" date="2020-03" db="EMBL/GenBank/DDBJ databases">
        <authorList>
            <person name="Weist P."/>
        </authorList>
    </citation>
    <scope>NUCLEOTIDE SEQUENCE</scope>
</reference>
<comment type="caution">
    <text evidence="2">The sequence shown here is derived from an EMBL/GenBank/DDBJ whole genome shotgun (WGS) entry which is preliminary data.</text>
</comment>
<protein>
    <submittedName>
        <fullName evidence="2">Uncharacterized protein</fullName>
    </submittedName>
</protein>
<keyword evidence="3" id="KW-1185">Reference proteome</keyword>
<dbReference type="AlphaFoldDB" id="A0A9N7VDY8"/>
<feature type="compositionally biased region" description="Polar residues" evidence="1">
    <location>
        <begin position="148"/>
        <end position="160"/>
    </location>
</feature>
<feature type="compositionally biased region" description="Basic and acidic residues" evidence="1">
    <location>
        <begin position="102"/>
        <end position="118"/>
    </location>
</feature>
<feature type="region of interest" description="Disordered" evidence="1">
    <location>
        <begin position="69"/>
        <end position="118"/>
    </location>
</feature>
<feature type="compositionally biased region" description="Gly residues" evidence="1">
    <location>
        <begin position="70"/>
        <end position="84"/>
    </location>
</feature>
<evidence type="ECO:0000313" key="2">
    <source>
        <dbReference type="EMBL" id="CAB1447670.1"/>
    </source>
</evidence>